<comment type="cofactor">
    <cofactor evidence="1">
        <name>Mg(2+)</name>
        <dbReference type="ChEBI" id="CHEBI:18420"/>
    </cofactor>
</comment>
<feature type="binding site" evidence="6">
    <location>
        <position position="134"/>
    </location>
    <ligand>
        <name>Mg(2+)</name>
        <dbReference type="ChEBI" id="CHEBI:18420"/>
    </ligand>
</feature>
<keyword evidence="3 6" id="KW-0479">Metal-binding</keyword>
<dbReference type="InterPro" id="IPR011206">
    <property type="entry name" value="Citrate_lyase_beta/mcl1/mcl2"/>
</dbReference>
<keyword evidence="8" id="KW-0456">Lyase</keyword>
<evidence type="ECO:0000256" key="3">
    <source>
        <dbReference type="ARBA" id="ARBA00022723"/>
    </source>
</evidence>
<evidence type="ECO:0000256" key="2">
    <source>
        <dbReference type="ARBA" id="ARBA00005568"/>
    </source>
</evidence>
<dbReference type="GO" id="GO:0016829">
    <property type="term" value="F:lyase activity"/>
    <property type="evidence" value="ECO:0007669"/>
    <property type="project" value="UniProtKB-KW"/>
</dbReference>
<evidence type="ECO:0000256" key="1">
    <source>
        <dbReference type="ARBA" id="ARBA00001946"/>
    </source>
</evidence>
<dbReference type="PANTHER" id="PTHR32308:SF10">
    <property type="entry name" value="CITRATE LYASE SUBUNIT BETA"/>
    <property type="match status" value="1"/>
</dbReference>
<dbReference type="OrthoDB" id="9800547at2"/>
<protein>
    <submittedName>
        <fullName evidence="8">Citrate lyase subunit beta / citryl-CoA lyase</fullName>
    </submittedName>
</protein>
<feature type="binding site" evidence="6">
    <location>
        <position position="166"/>
    </location>
    <ligand>
        <name>Mg(2+)</name>
        <dbReference type="ChEBI" id="CHEBI:18420"/>
    </ligand>
</feature>
<dbReference type="InterPro" id="IPR005000">
    <property type="entry name" value="Aldolase/citrate-lyase_domain"/>
</dbReference>
<dbReference type="SUPFAM" id="SSF51621">
    <property type="entry name" value="Phosphoenolpyruvate/pyruvate domain"/>
    <property type="match status" value="1"/>
</dbReference>
<feature type="domain" description="HpcH/HpaI aldolase/citrate lyase" evidence="7">
    <location>
        <begin position="15"/>
        <end position="234"/>
    </location>
</feature>
<dbReference type="AlphaFoldDB" id="A0A1M7ZFC0"/>
<evidence type="ECO:0000313" key="8">
    <source>
        <dbReference type="EMBL" id="SHO63600.1"/>
    </source>
</evidence>
<dbReference type="GO" id="GO:0000287">
    <property type="term" value="F:magnesium ion binding"/>
    <property type="evidence" value="ECO:0007669"/>
    <property type="project" value="TreeGrafter"/>
</dbReference>
<dbReference type="GO" id="GO:0006107">
    <property type="term" value="P:oxaloacetate metabolic process"/>
    <property type="evidence" value="ECO:0007669"/>
    <property type="project" value="TreeGrafter"/>
</dbReference>
<dbReference type="PIRSF" id="PIRSF015582">
    <property type="entry name" value="Cit_lyase_B"/>
    <property type="match status" value="1"/>
</dbReference>
<dbReference type="InterPro" id="IPR015813">
    <property type="entry name" value="Pyrv/PenolPyrv_kinase-like_dom"/>
</dbReference>
<gene>
    <name evidence="8" type="ORF">SAMN02745172_01466</name>
</gene>
<feature type="binding site" evidence="5">
    <location>
        <position position="134"/>
    </location>
    <ligand>
        <name>substrate</name>
    </ligand>
</feature>
<evidence type="ECO:0000256" key="5">
    <source>
        <dbReference type="PIRSR" id="PIRSR015582-1"/>
    </source>
</evidence>
<dbReference type="Proteomes" id="UP000186406">
    <property type="component" value="Unassembled WGS sequence"/>
</dbReference>
<accession>A0A1M7ZFC0</accession>
<feature type="binding site" evidence="5">
    <location>
        <position position="76"/>
    </location>
    <ligand>
        <name>substrate</name>
    </ligand>
</feature>
<keyword evidence="4 6" id="KW-0460">Magnesium</keyword>
<reference evidence="8 9" key="1">
    <citation type="submission" date="2016-12" db="EMBL/GenBank/DDBJ databases">
        <authorList>
            <person name="Song W.-J."/>
            <person name="Kurnit D.M."/>
        </authorList>
    </citation>
    <scope>NUCLEOTIDE SEQUENCE [LARGE SCALE GENOMIC DNA]</scope>
    <source>
        <strain evidence="8 9">DSM 19599</strain>
    </source>
</reference>
<dbReference type="STRING" id="1123029.SAMN02745172_01466"/>
<evidence type="ECO:0000256" key="4">
    <source>
        <dbReference type="ARBA" id="ARBA00022842"/>
    </source>
</evidence>
<dbReference type="InterPro" id="IPR040442">
    <property type="entry name" value="Pyrv_kinase-like_dom_sf"/>
</dbReference>
<name>A0A1M7ZFC0_9HYPH</name>
<organism evidence="8 9">
    <name type="scientific">Pseudoxanthobacter soli DSM 19599</name>
    <dbReference type="NCBI Taxonomy" id="1123029"/>
    <lineage>
        <taxon>Bacteria</taxon>
        <taxon>Pseudomonadati</taxon>
        <taxon>Pseudomonadota</taxon>
        <taxon>Alphaproteobacteria</taxon>
        <taxon>Hyphomicrobiales</taxon>
        <taxon>Segnochrobactraceae</taxon>
        <taxon>Pseudoxanthobacter</taxon>
    </lineage>
</organism>
<keyword evidence="9" id="KW-1185">Reference proteome</keyword>
<dbReference type="Gene3D" id="3.20.20.60">
    <property type="entry name" value="Phosphoenolpyruvate-binding domains"/>
    <property type="match status" value="1"/>
</dbReference>
<dbReference type="Pfam" id="PF03328">
    <property type="entry name" value="HpcH_HpaI"/>
    <property type="match status" value="1"/>
</dbReference>
<dbReference type="EMBL" id="FRXO01000002">
    <property type="protein sequence ID" value="SHO63600.1"/>
    <property type="molecule type" value="Genomic_DNA"/>
</dbReference>
<evidence type="ECO:0000259" key="7">
    <source>
        <dbReference type="Pfam" id="PF03328"/>
    </source>
</evidence>
<comment type="similarity">
    <text evidence="2">Belongs to the HpcH/HpaI aldolase family.</text>
</comment>
<evidence type="ECO:0000256" key="6">
    <source>
        <dbReference type="PIRSR" id="PIRSR015582-2"/>
    </source>
</evidence>
<sequence>MQQSPKRAVALRPRRSILYVPGSNARALDKAAGLPADGLILDLEDSVAPDMKDPARRAVAERVAARAFGGREVIVRVNGADTPWGAADLAAVAEAGPDAVLLPKVESDDEVIEAGRVLDRLGAPATLSLWAMIETPLAALRPEQVAAAREAEVNTRLTCLVVGTNDLAKVTRARLKPGRAAFMPYLTAAVAAARAYGLDVIDGVCNALDDPAAFEAECVDGRDLGMDGKTLIHPSQIEAANRVFAPDAGEIAEARRIIDAFSLPENRSRGAIALDGRMVERLHADIARRTLALAEAIAAAS</sequence>
<proteinExistence type="inferred from homology"/>
<evidence type="ECO:0000313" key="9">
    <source>
        <dbReference type="Proteomes" id="UP000186406"/>
    </source>
</evidence>
<dbReference type="RefSeq" id="WP_073626970.1">
    <property type="nucleotide sequence ID" value="NZ_FRXO01000002.1"/>
</dbReference>
<dbReference type="PANTHER" id="PTHR32308">
    <property type="entry name" value="LYASE BETA SUBUNIT, PUTATIVE (AFU_ORTHOLOGUE AFUA_4G13030)-RELATED"/>
    <property type="match status" value="1"/>
</dbReference>